<keyword evidence="11" id="KW-1185">Reference proteome</keyword>
<evidence type="ECO:0000256" key="7">
    <source>
        <dbReference type="RuleBase" id="RU363032"/>
    </source>
</evidence>
<keyword evidence="5 7" id="KW-1133">Transmembrane helix</keyword>
<reference evidence="11" key="1">
    <citation type="submission" date="2020-02" db="EMBL/GenBank/DDBJ databases">
        <title>Streptomyces sp. ASO4wet.</title>
        <authorList>
            <person name="Risdian C."/>
            <person name="Landwehr W."/>
            <person name="Schupp P."/>
            <person name="Wink J."/>
        </authorList>
    </citation>
    <scope>NUCLEOTIDE SEQUENCE [LARGE SCALE GENOMIC DNA]</scope>
    <source>
        <strain evidence="11">ASO4wet</strain>
    </source>
</reference>
<dbReference type="Pfam" id="PF00528">
    <property type="entry name" value="BPD_transp_1"/>
    <property type="match status" value="1"/>
</dbReference>
<dbReference type="PANTHER" id="PTHR43744">
    <property type="entry name" value="ABC TRANSPORTER PERMEASE PROTEIN MG189-RELATED-RELATED"/>
    <property type="match status" value="1"/>
</dbReference>
<organism evidence="10 11">
    <name type="scientific">Streptomyces bathyalis</name>
    <dbReference type="NCBI Taxonomy" id="2710756"/>
    <lineage>
        <taxon>Bacteria</taxon>
        <taxon>Bacillati</taxon>
        <taxon>Actinomycetota</taxon>
        <taxon>Actinomycetes</taxon>
        <taxon>Kitasatosporales</taxon>
        <taxon>Streptomycetaceae</taxon>
        <taxon>Streptomyces</taxon>
    </lineage>
</organism>
<proteinExistence type="inferred from homology"/>
<dbReference type="CDD" id="cd06261">
    <property type="entry name" value="TM_PBP2"/>
    <property type="match status" value="1"/>
</dbReference>
<dbReference type="SUPFAM" id="SSF161098">
    <property type="entry name" value="MetI-like"/>
    <property type="match status" value="1"/>
</dbReference>
<feature type="region of interest" description="Disordered" evidence="8">
    <location>
        <begin position="1"/>
        <end position="31"/>
    </location>
</feature>
<feature type="transmembrane region" description="Helical" evidence="7">
    <location>
        <begin position="275"/>
        <end position="296"/>
    </location>
</feature>
<dbReference type="RefSeq" id="WP_197351927.1">
    <property type="nucleotide sequence ID" value="NZ_CP048882.1"/>
</dbReference>
<dbReference type="GO" id="GO:0055085">
    <property type="term" value="P:transmembrane transport"/>
    <property type="evidence" value="ECO:0007669"/>
    <property type="project" value="InterPro"/>
</dbReference>
<feature type="transmembrane region" description="Helical" evidence="7">
    <location>
        <begin position="176"/>
        <end position="196"/>
    </location>
</feature>
<evidence type="ECO:0000313" key="11">
    <source>
        <dbReference type="Proteomes" id="UP000595046"/>
    </source>
</evidence>
<gene>
    <name evidence="10" type="ORF">G4Z16_18950</name>
</gene>
<dbReference type="PROSITE" id="PS50928">
    <property type="entry name" value="ABC_TM1"/>
    <property type="match status" value="1"/>
</dbReference>
<evidence type="ECO:0000256" key="8">
    <source>
        <dbReference type="SAM" id="MobiDB-lite"/>
    </source>
</evidence>
<evidence type="ECO:0000256" key="1">
    <source>
        <dbReference type="ARBA" id="ARBA00004651"/>
    </source>
</evidence>
<dbReference type="AlphaFoldDB" id="A0A7T1T874"/>
<sequence length="310" mass="32563">MATAPAAAAGQTRTPSSGPGPGPAGGRGGRQRAAVRRPLFSRANIPGGAASLIWLAIVLVPLWCMLSWSVQSRDGFLDSGPLSLPRELTSVNLQTVLEGGFTRAFVNTAIVTVVSVALTLVCAVPAAYAVVRSTSRFVAGAFSVFLLGLAIPAQAVIIPVYLMIVRMGLYDTKAAIILPTVAFGLPFAVLILAGSLRDVPAENYEAMTLDGAGPMRTLWSLVVPMSRGSIVAVGIYAALQAWNGFLFPLILTQSEEQQILTLNLWNFQTEFGVNIPGLMMAVLLSAAPVFIAYVLARRWIVAGLAGLGGK</sequence>
<keyword evidence="4 7" id="KW-0812">Transmembrane</keyword>
<evidence type="ECO:0000256" key="2">
    <source>
        <dbReference type="ARBA" id="ARBA00022448"/>
    </source>
</evidence>
<dbReference type="EMBL" id="CP048882">
    <property type="protein sequence ID" value="QPP08133.1"/>
    <property type="molecule type" value="Genomic_DNA"/>
</dbReference>
<evidence type="ECO:0000256" key="5">
    <source>
        <dbReference type="ARBA" id="ARBA00022989"/>
    </source>
</evidence>
<dbReference type="Gene3D" id="1.10.3720.10">
    <property type="entry name" value="MetI-like"/>
    <property type="match status" value="1"/>
</dbReference>
<keyword evidence="3" id="KW-1003">Cell membrane</keyword>
<protein>
    <submittedName>
        <fullName evidence="10">Carbohydrate ABC transporter permease</fullName>
    </submittedName>
</protein>
<evidence type="ECO:0000256" key="4">
    <source>
        <dbReference type="ARBA" id="ARBA00022692"/>
    </source>
</evidence>
<name>A0A7T1T874_9ACTN</name>
<evidence type="ECO:0000259" key="9">
    <source>
        <dbReference type="PROSITE" id="PS50928"/>
    </source>
</evidence>
<dbReference type="Proteomes" id="UP000595046">
    <property type="component" value="Chromosome"/>
</dbReference>
<dbReference type="PANTHER" id="PTHR43744:SF12">
    <property type="entry name" value="ABC TRANSPORTER PERMEASE PROTEIN MG189-RELATED"/>
    <property type="match status" value="1"/>
</dbReference>
<dbReference type="InterPro" id="IPR000515">
    <property type="entry name" value="MetI-like"/>
</dbReference>
<evidence type="ECO:0000313" key="10">
    <source>
        <dbReference type="EMBL" id="QPP08133.1"/>
    </source>
</evidence>
<comment type="similarity">
    <text evidence="7">Belongs to the binding-protein-dependent transport system permease family.</text>
</comment>
<keyword evidence="2 7" id="KW-0813">Transport</keyword>
<evidence type="ECO:0000256" key="6">
    <source>
        <dbReference type="ARBA" id="ARBA00023136"/>
    </source>
</evidence>
<feature type="compositionally biased region" description="Low complexity" evidence="8">
    <location>
        <begin position="1"/>
        <end position="17"/>
    </location>
</feature>
<feature type="transmembrane region" description="Helical" evidence="7">
    <location>
        <begin position="217"/>
        <end position="239"/>
    </location>
</feature>
<feature type="domain" description="ABC transmembrane type-1" evidence="9">
    <location>
        <begin position="105"/>
        <end position="296"/>
    </location>
</feature>
<dbReference type="GO" id="GO:0005886">
    <property type="term" value="C:plasma membrane"/>
    <property type="evidence" value="ECO:0007669"/>
    <property type="project" value="UniProtKB-SubCell"/>
</dbReference>
<feature type="transmembrane region" description="Helical" evidence="7">
    <location>
        <begin position="104"/>
        <end position="130"/>
    </location>
</feature>
<keyword evidence="6 7" id="KW-0472">Membrane</keyword>
<feature type="transmembrane region" description="Helical" evidence="7">
    <location>
        <begin position="45"/>
        <end position="68"/>
    </location>
</feature>
<accession>A0A7T1T874</accession>
<dbReference type="InterPro" id="IPR035906">
    <property type="entry name" value="MetI-like_sf"/>
</dbReference>
<feature type="transmembrane region" description="Helical" evidence="7">
    <location>
        <begin position="137"/>
        <end position="164"/>
    </location>
</feature>
<evidence type="ECO:0000256" key="3">
    <source>
        <dbReference type="ARBA" id="ARBA00022475"/>
    </source>
</evidence>
<dbReference type="KEGG" id="sbat:G4Z16_18950"/>
<comment type="subcellular location">
    <subcellularLocation>
        <location evidence="1 7">Cell membrane</location>
        <topology evidence="1 7">Multi-pass membrane protein</topology>
    </subcellularLocation>
</comment>